<evidence type="ECO:0000256" key="5">
    <source>
        <dbReference type="ARBA" id="ARBA00056072"/>
    </source>
</evidence>
<evidence type="ECO:0000313" key="12">
    <source>
        <dbReference type="Proteomes" id="UP000198238"/>
    </source>
</evidence>
<gene>
    <name evidence="11" type="ORF">BG910_01425</name>
</gene>
<proteinExistence type="inferred from homology"/>
<evidence type="ECO:0000256" key="9">
    <source>
        <dbReference type="SAM" id="MobiDB-lite"/>
    </source>
</evidence>
<protein>
    <recommendedName>
        <fullName evidence="8">Pseudouridine synthase</fullName>
        <ecNumber evidence="8">5.4.99.-</ecNumber>
    </recommendedName>
</protein>
<dbReference type="PANTHER" id="PTHR21600:SF44">
    <property type="entry name" value="RIBOSOMAL LARGE SUBUNIT PSEUDOURIDINE SYNTHASE D"/>
    <property type="match status" value="1"/>
</dbReference>
<dbReference type="RefSeq" id="WP_089035305.1">
    <property type="nucleotide sequence ID" value="NZ_CP022278.1"/>
</dbReference>
<dbReference type="GO" id="GO:0003723">
    <property type="term" value="F:RNA binding"/>
    <property type="evidence" value="ECO:0007669"/>
    <property type="project" value="UniProtKB-KW"/>
</dbReference>
<dbReference type="SUPFAM" id="SSF55174">
    <property type="entry name" value="Alpha-L RNA-binding motif"/>
    <property type="match status" value="1"/>
</dbReference>
<comment type="function">
    <text evidence="5">Responsible for synthesis of pseudouridine from uracil at positions 1911, 1915 and 1917 in 23S ribosomal RNA.</text>
</comment>
<evidence type="ECO:0000256" key="1">
    <source>
        <dbReference type="ARBA" id="ARBA00010876"/>
    </source>
</evidence>
<keyword evidence="12" id="KW-1185">Reference proteome</keyword>
<dbReference type="KEGG" id="nei:BG910_01425"/>
<dbReference type="PANTHER" id="PTHR21600">
    <property type="entry name" value="MITOCHONDRIAL RNA PSEUDOURIDINE SYNTHASE"/>
    <property type="match status" value="1"/>
</dbReference>
<dbReference type="FunFam" id="3.30.2350.10:FF:000006">
    <property type="entry name" value="Pseudouridine synthase"/>
    <property type="match status" value="1"/>
</dbReference>
<feature type="domain" description="RNA-binding S4" evidence="10">
    <location>
        <begin position="39"/>
        <end position="97"/>
    </location>
</feature>
<dbReference type="Pfam" id="PF00849">
    <property type="entry name" value="PseudoU_synth_2"/>
    <property type="match status" value="1"/>
</dbReference>
<dbReference type="Gene3D" id="3.10.290.10">
    <property type="entry name" value="RNA-binding S4 domain"/>
    <property type="match status" value="1"/>
</dbReference>
<dbReference type="InterPro" id="IPR020103">
    <property type="entry name" value="PsdUridine_synth_cat_dom_sf"/>
</dbReference>
<evidence type="ECO:0000256" key="3">
    <source>
        <dbReference type="ARBA" id="ARBA00023235"/>
    </source>
</evidence>
<evidence type="ECO:0000256" key="8">
    <source>
        <dbReference type="RuleBase" id="RU362028"/>
    </source>
</evidence>
<keyword evidence="2 7" id="KW-0694">RNA-binding</keyword>
<dbReference type="InterPro" id="IPR002942">
    <property type="entry name" value="S4_RNA-bd"/>
</dbReference>
<comment type="catalytic activity">
    <reaction evidence="4">
        <text>uridine(1911/1915/1917) in 23S rRNA = pseudouridine(1911/1915/1917) in 23S rRNA</text>
        <dbReference type="Rhea" id="RHEA:42524"/>
        <dbReference type="Rhea" id="RHEA-COMP:10097"/>
        <dbReference type="Rhea" id="RHEA-COMP:10098"/>
        <dbReference type="ChEBI" id="CHEBI:65314"/>
        <dbReference type="ChEBI" id="CHEBI:65315"/>
        <dbReference type="EC" id="5.4.99.23"/>
    </reaction>
</comment>
<dbReference type="InterPro" id="IPR036986">
    <property type="entry name" value="S4_RNA-bd_sf"/>
</dbReference>
<keyword evidence="3 8" id="KW-0413">Isomerase</keyword>
<comment type="catalytic activity">
    <reaction evidence="8">
        <text>a uridine in RNA = a pseudouridine in RNA</text>
        <dbReference type="Rhea" id="RHEA:48348"/>
        <dbReference type="Rhea" id="RHEA-COMP:12068"/>
        <dbReference type="Rhea" id="RHEA-COMP:12069"/>
        <dbReference type="ChEBI" id="CHEBI:65314"/>
        <dbReference type="ChEBI" id="CHEBI:65315"/>
    </reaction>
</comment>
<dbReference type="AlphaFoldDB" id="A0A220RZK3"/>
<dbReference type="PROSITE" id="PS01129">
    <property type="entry name" value="PSI_RLU"/>
    <property type="match status" value="1"/>
</dbReference>
<dbReference type="InterPro" id="IPR006225">
    <property type="entry name" value="PsdUridine_synth_RluC/D"/>
</dbReference>
<dbReference type="InterPro" id="IPR006224">
    <property type="entry name" value="PsdUridine_synth_RluA-like_CS"/>
</dbReference>
<evidence type="ECO:0000256" key="7">
    <source>
        <dbReference type="PROSITE-ProRule" id="PRU00182"/>
    </source>
</evidence>
<dbReference type="PROSITE" id="PS50889">
    <property type="entry name" value="S4"/>
    <property type="match status" value="1"/>
</dbReference>
<evidence type="ECO:0000259" key="10">
    <source>
        <dbReference type="SMART" id="SM00363"/>
    </source>
</evidence>
<dbReference type="GO" id="GO:0160140">
    <property type="term" value="F:23S rRNA pseudouridine(1911/1915/1917) synthase activity"/>
    <property type="evidence" value="ECO:0007669"/>
    <property type="project" value="UniProtKB-EC"/>
</dbReference>
<feature type="region of interest" description="Disordered" evidence="9">
    <location>
        <begin position="342"/>
        <end position="362"/>
    </location>
</feature>
<dbReference type="Gene3D" id="3.30.2350.10">
    <property type="entry name" value="Pseudouridine synthase"/>
    <property type="match status" value="1"/>
</dbReference>
<dbReference type="NCBIfam" id="TIGR00005">
    <property type="entry name" value="rluA_subfam"/>
    <property type="match status" value="1"/>
</dbReference>
<dbReference type="SUPFAM" id="SSF55120">
    <property type="entry name" value="Pseudouridine synthase"/>
    <property type="match status" value="1"/>
</dbReference>
<dbReference type="InterPro" id="IPR006145">
    <property type="entry name" value="PsdUridine_synth_RsuA/RluA"/>
</dbReference>
<reference evidence="11 12" key="1">
    <citation type="submission" date="2017-06" db="EMBL/GenBank/DDBJ databases">
        <title>Neisseria chenwenguii sp. nov., isolated from the intestinal contents of Tibetan Plateau Pika in Yushu, Qinghai Province, China.</title>
        <authorList>
            <person name="Zhang G."/>
        </authorList>
    </citation>
    <scope>NUCLEOTIDE SEQUENCE [LARGE SCALE GENOMIC DNA]</scope>
    <source>
        <strain evidence="11 12">10023</strain>
    </source>
</reference>
<sequence>MQNTSFENEADYSDDYDFASAPETESCVNLTVPLEMAGLRLDAALAKLLPDYSRSRLASWIKDGAVIVNDKAAQPKDKLIGGEIIAVSVKPSEENLAFTPEAMDLDIVYEDDTVIVVNKPAGLVVHPAAGNWTGTLLNGLLAHCPELSQVPRAGIVHRLDKETSGLMVVAKNLPAQNSLVQQLQARAVKRIYRAVANGIVPFDGKIDTLIGRDPHNRLKMAVVKYGGKPAVTHVKVLERYLSHSYIECALETGRTHQIRVHMREANHPLAGDAVYGNPRHPCSDAVKEAVKALGGRQALHAYRLSFIHPKTQETVSFEAPMPEDIYRLLSVLRLEAGLDSSLSNEEEWKDKLDGDDDDDWNEDDYDVEVVYVRE</sequence>
<evidence type="ECO:0000313" key="11">
    <source>
        <dbReference type="EMBL" id="ASK26582.1"/>
    </source>
</evidence>
<feature type="active site" evidence="6">
    <location>
        <position position="160"/>
    </location>
</feature>
<dbReference type="GO" id="GO:0000455">
    <property type="term" value="P:enzyme-directed rRNA pseudouridine synthesis"/>
    <property type="evidence" value="ECO:0007669"/>
    <property type="project" value="TreeGrafter"/>
</dbReference>
<dbReference type="CDD" id="cd02869">
    <property type="entry name" value="PseudoU_synth_RluA_like"/>
    <property type="match status" value="1"/>
</dbReference>
<dbReference type="EMBL" id="CP022278">
    <property type="protein sequence ID" value="ASK26582.1"/>
    <property type="molecule type" value="Genomic_DNA"/>
</dbReference>
<organism evidence="11 12">
    <name type="scientific">Neisseria chenwenguii</name>
    <dbReference type="NCBI Taxonomy" id="1853278"/>
    <lineage>
        <taxon>Bacteria</taxon>
        <taxon>Pseudomonadati</taxon>
        <taxon>Pseudomonadota</taxon>
        <taxon>Betaproteobacteria</taxon>
        <taxon>Neisseriales</taxon>
        <taxon>Neisseriaceae</taxon>
        <taxon>Neisseria</taxon>
    </lineage>
</organism>
<dbReference type="EC" id="5.4.99.-" evidence="8"/>
<accession>A0A220RZK3</accession>
<name>A0A220RZK3_9NEIS</name>
<dbReference type="Proteomes" id="UP000198238">
    <property type="component" value="Chromosome"/>
</dbReference>
<evidence type="ECO:0000256" key="6">
    <source>
        <dbReference type="PIRSR" id="PIRSR606225-1"/>
    </source>
</evidence>
<evidence type="ECO:0000256" key="2">
    <source>
        <dbReference type="ARBA" id="ARBA00022884"/>
    </source>
</evidence>
<dbReference type="CDD" id="cd00165">
    <property type="entry name" value="S4"/>
    <property type="match status" value="1"/>
</dbReference>
<evidence type="ECO:0000256" key="4">
    <source>
        <dbReference type="ARBA" id="ARBA00036882"/>
    </source>
</evidence>
<dbReference type="NCBIfam" id="NF008385">
    <property type="entry name" value="PRK11180.1"/>
    <property type="match status" value="1"/>
</dbReference>
<dbReference type="InterPro" id="IPR050188">
    <property type="entry name" value="RluA_PseudoU_synthase"/>
</dbReference>
<dbReference type="SMART" id="SM00363">
    <property type="entry name" value="S4"/>
    <property type="match status" value="1"/>
</dbReference>
<dbReference type="Pfam" id="PF01479">
    <property type="entry name" value="S4"/>
    <property type="match status" value="1"/>
</dbReference>
<feature type="compositionally biased region" description="Acidic residues" evidence="9">
    <location>
        <begin position="353"/>
        <end position="362"/>
    </location>
</feature>
<comment type="similarity">
    <text evidence="1 8">Belongs to the pseudouridine synthase RluA family.</text>
</comment>